<name>A0A7J6LQ83_PEROL</name>
<accession>A0A7J6LQ83</accession>
<dbReference type="AlphaFoldDB" id="A0A7J6LQ83"/>
<dbReference type="Proteomes" id="UP000572268">
    <property type="component" value="Unassembled WGS sequence"/>
</dbReference>
<dbReference type="EMBL" id="JABANN010000356">
    <property type="protein sequence ID" value="KAF4661364.1"/>
    <property type="molecule type" value="Genomic_DNA"/>
</dbReference>
<proteinExistence type="predicted"/>
<dbReference type="SUPFAM" id="SSF48371">
    <property type="entry name" value="ARM repeat"/>
    <property type="match status" value="1"/>
</dbReference>
<comment type="caution">
    <text evidence="1">The sequence shown here is derived from an EMBL/GenBank/DDBJ whole genome shotgun (WGS) entry which is preliminary data.</text>
</comment>
<sequence>MSTDPVILKAICSCIFTEGDRDRLSYFEIVTVKRGDRVKLCYLCLGRHAFYLLRMNMKGLISSGTIEYDSIDKAVVDPANNSAMLLILMGITEWEDNQVSLASDDRHNLLLRLVVAWQTHHMWKSNTLQYLPVVEYSLAPSQQVPSRMRVHPFKGFARKEVGGYSIFLRESFQERPSDGSYLGTSREYNFVESRGIECRVRIEEPIPIDWAKEEIALKFLAVEERLRMIDQAGTWFNVIQDKPYMKRMNLNDDLSEWSGWEFLSKTMTKASACVLLRRKYTPPLMDNRQDIIVTVHCPTKIMGKGRFTDDELLTECHIIADSITSMNATSTVYCDMLQAKVDALMFNSEAYKWLNSRLDVRPSFAVHAKPIVAAVISLLQREGLLQDRKELLHSIDERLPTNLNLCDMIEDLKWASVEGFGNLLKSGSVGDDNAEYDAIRNSWYSRVSSYVAYCLDGGLLGSRLALKLVLGSLCELRSPSVRESISCLLKFILHLRPRDLEKPYQAGDVRHLIGENGSLINYTFNAHVMEGLNSLPQDVHLPVRRAPAEGGKKISEMTQTEEITVASSGSTTPGSADQRPETQGKPLELLAATLLQLLRKEKCVLLRAQVSAALTGIISADRSMKKPLAEAGLMELAVDLLDITDDGLLLAALRLLECVVDESDRTKMLVSPRSVLRPTVEIIKSYCDTKSKSTVVAHACHLLAGLCTDDATRAECIANAEQTLCLHAIDRLCRGLDQEGVLSVRDAVTGSLIRDLGELFTRLSADKQCEGLKNDLEDFLTSSLQVFAMLAGEGMEANCVYLKEKGLPHVLSAMRSRLPEGLSDLHARIAALDERIRAGASERSAASSRLMANS</sequence>
<evidence type="ECO:0000313" key="1">
    <source>
        <dbReference type="EMBL" id="KAF4661364.1"/>
    </source>
</evidence>
<dbReference type="Gene3D" id="1.25.10.10">
    <property type="entry name" value="Leucine-rich Repeat Variant"/>
    <property type="match status" value="1"/>
</dbReference>
<gene>
    <name evidence="1" type="ORF">FOL46_005760</name>
</gene>
<dbReference type="InterPro" id="IPR011989">
    <property type="entry name" value="ARM-like"/>
</dbReference>
<reference evidence="1 2" key="1">
    <citation type="submission" date="2020-04" db="EMBL/GenBank/DDBJ databases">
        <title>Perkinsus olseni comparative genomics.</title>
        <authorList>
            <person name="Bogema D.R."/>
        </authorList>
    </citation>
    <scope>NUCLEOTIDE SEQUENCE [LARGE SCALE GENOMIC DNA]</scope>
    <source>
        <strain evidence="1">ATCC PRA-31</strain>
    </source>
</reference>
<evidence type="ECO:0000313" key="2">
    <source>
        <dbReference type="Proteomes" id="UP000572268"/>
    </source>
</evidence>
<organism evidence="1 2">
    <name type="scientific">Perkinsus olseni</name>
    <name type="common">Perkinsus atlanticus</name>
    <dbReference type="NCBI Taxonomy" id="32597"/>
    <lineage>
        <taxon>Eukaryota</taxon>
        <taxon>Sar</taxon>
        <taxon>Alveolata</taxon>
        <taxon>Perkinsozoa</taxon>
        <taxon>Perkinsea</taxon>
        <taxon>Perkinsida</taxon>
        <taxon>Perkinsidae</taxon>
        <taxon>Perkinsus</taxon>
    </lineage>
</organism>
<protein>
    <submittedName>
        <fullName evidence="1">Uncharacterized protein</fullName>
    </submittedName>
</protein>
<dbReference type="InterPro" id="IPR016024">
    <property type="entry name" value="ARM-type_fold"/>
</dbReference>